<organism evidence="1 2">
    <name type="scientific">Clostridium saccharobutylicum</name>
    <dbReference type="NCBI Taxonomy" id="169679"/>
    <lineage>
        <taxon>Bacteria</taxon>
        <taxon>Bacillati</taxon>
        <taxon>Bacillota</taxon>
        <taxon>Clostridia</taxon>
        <taxon>Eubacteriales</taxon>
        <taxon>Clostridiaceae</taxon>
        <taxon>Clostridium</taxon>
    </lineage>
</organism>
<reference evidence="1 2" key="1">
    <citation type="submission" date="2016-05" db="EMBL/GenBank/DDBJ databases">
        <title>Microbial solvent formation.</title>
        <authorList>
            <person name="Poehlein A."/>
            <person name="Montoya Solano J.D."/>
            <person name="Flitsch S."/>
            <person name="Krabben P."/>
            <person name="Duerre P."/>
            <person name="Daniel R."/>
        </authorList>
    </citation>
    <scope>NUCLEOTIDE SEQUENCE [LARGE SCALE GENOMIC DNA]</scope>
    <source>
        <strain evidence="1 2">L1-8</strain>
    </source>
</reference>
<evidence type="ECO:0000313" key="1">
    <source>
        <dbReference type="EMBL" id="OOM11334.1"/>
    </source>
</evidence>
<dbReference type="AlphaFoldDB" id="A0A1S8N4E3"/>
<proteinExistence type="predicted"/>
<comment type="caution">
    <text evidence="1">The sequence shown here is derived from an EMBL/GenBank/DDBJ whole genome shotgun (WGS) entry which is preliminary data.</text>
</comment>
<protein>
    <submittedName>
        <fullName evidence="1">Uncharacterized protein</fullName>
    </submittedName>
</protein>
<evidence type="ECO:0000313" key="2">
    <source>
        <dbReference type="Proteomes" id="UP000191154"/>
    </source>
</evidence>
<gene>
    <name evidence="1" type="ORF">CLOSAC_28920</name>
</gene>
<accession>A0A1S8N4E3</accession>
<name>A0A1S8N4E3_CLOSA</name>
<dbReference type="EMBL" id="LZYZ01000005">
    <property type="protein sequence ID" value="OOM11334.1"/>
    <property type="molecule type" value="Genomic_DNA"/>
</dbReference>
<dbReference type="Proteomes" id="UP000191154">
    <property type="component" value="Unassembled WGS sequence"/>
</dbReference>
<sequence length="30" mass="3560">MILDDDSKVDILDYMTLQKFLLLISIRSIF</sequence>